<gene>
    <name evidence="2" type="ORF">NDU88_005900</name>
</gene>
<comment type="caution">
    <text evidence="2">The sequence shown here is derived from an EMBL/GenBank/DDBJ whole genome shotgun (WGS) entry which is preliminary data.</text>
</comment>
<dbReference type="Proteomes" id="UP001066276">
    <property type="component" value="Chromosome 3_1"/>
</dbReference>
<feature type="compositionally biased region" description="Basic and acidic residues" evidence="1">
    <location>
        <begin position="37"/>
        <end position="47"/>
    </location>
</feature>
<sequence>MPARAEPLGASWPRCARGLQKSTENGEAAVSQRPRSLRAETRKELRSPKALKKTPSDTGRKKSKKKGEHFPGLRSVFSPLSAFVRAGGRGVVLMRLR</sequence>
<evidence type="ECO:0000313" key="3">
    <source>
        <dbReference type="Proteomes" id="UP001066276"/>
    </source>
</evidence>
<proteinExistence type="predicted"/>
<dbReference type="EMBL" id="JANPWB010000005">
    <property type="protein sequence ID" value="KAJ1189149.1"/>
    <property type="molecule type" value="Genomic_DNA"/>
</dbReference>
<evidence type="ECO:0000256" key="1">
    <source>
        <dbReference type="SAM" id="MobiDB-lite"/>
    </source>
</evidence>
<keyword evidence="3" id="KW-1185">Reference proteome</keyword>
<evidence type="ECO:0000313" key="2">
    <source>
        <dbReference type="EMBL" id="KAJ1189149.1"/>
    </source>
</evidence>
<reference evidence="2" key="1">
    <citation type="journal article" date="2022" name="bioRxiv">
        <title>Sequencing and chromosome-scale assembly of the giantPleurodeles waltlgenome.</title>
        <authorList>
            <person name="Brown T."/>
            <person name="Elewa A."/>
            <person name="Iarovenko S."/>
            <person name="Subramanian E."/>
            <person name="Araus A.J."/>
            <person name="Petzold A."/>
            <person name="Susuki M."/>
            <person name="Suzuki K.-i.T."/>
            <person name="Hayashi T."/>
            <person name="Toyoda A."/>
            <person name="Oliveira C."/>
            <person name="Osipova E."/>
            <person name="Leigh N.D."/>
            <person name="Simon A."/>
            <person name="Yun M.H."/>
        </authorList>
    </citation>
    <scope>NUCLEOTIDE SEQUENCE</scope>
    <source>
        <strain evidence="2">20211129_DDA</strain>
        <tissue evidence="2">Liver</tissue>
    </source>
</reference>
<protein>
    <submittedName>
        <fullName evidence="2">Uncharacterized protein</fullName>
    </submittedName>
</protein>
<name>A0AAV7UKT8_PLEWA</name>
<dbReference type="AlphaFoldDB" id="A0AAV7UKT8"/>
<feature type="region of interest" description="Disordered" evidence="1">
    <location>
        <begin position="1"/>
        <end position="73"/>
    </location>
</feature>
<organism evidence="2 3">
    <name type="scientific">Pleurodeles waltl</name>
    <name type="common">Iberian ribbed newt</name>
    <dbReference type="NCBI Taxonomy" id="8319"/>
    <lineage>
        <taxon>Eukaryota</taxon>
        <taxon>Metazoa</taxon>
        <taxon>Chordata</taxon>
        <taxon>Craniata</taxon>
        <taxon>Vertebrata</taxon>
        <taxon>Euteleostomi</taxon>
        <taxon>Amphibia</taxon>
        <taxon>Batrachia</taxon>
        <taxon>Caudata</taxon>
        <taxon>Salamandroidea</taxon>
        <taxon>Salamandridae</taxon>
        <taxon>Pleurodelinae</taxon>
        <taxon>Pleurodeles</taxon>
    </lineage>
</organism>
<accession>A0AAV7UKT8</accession>